<dbReference type="Proteomes" id="UP000515129">
    <property type="component" value="Unplaced"/>
</dbReference>
<dbReference type="Pfam" id="PF14933">
    <property type="entry name" value="CEP19"/>
    <property type="match status" value="1"/>
</dbReference>
<evidence type="ECO:0000256" key="3">
    <source>
        <dbReference type="ARBA" id="ARBA00004647"/>
    </source>
</evidence>
<evidence type="ECO:0000256" key="2">
    <source>
        <dbReference type="ARBA" id="ARBA00004120"/>
    </source>
</evidence>
<protein>
    <recommendedName>
        <fullName evidence="5">Centrosomal protein of 19 kDa</fullName>
    </recommendedName>
</protein>
<accession>A0A6P6N5Y3</accession>
<keyword evidence="12" id="KW-1185">Reference proteome</keyword>
<dbReference type="RefSeq" id="XP_026103761.1">
    <property type="nucleotide sequence ID" value="XM_026247976.1"/>
</dbReference>
<evidence type="ECO:0000313" key="13">
    <source>
        <dbReference type="RefSeq" id="XP_026103761.1"/>
    </source>
</evidence>
<evidence type="ECO:0000256" key="5">
    <source>
        <dbReference type="ARBA" id="ARBA00022015"/>
    </source>
</evidence>
<evidence type="ECO:0000256" key="6">
    <source>
        <dbReference type="ARBA" id="ARBA00022490"/>
    </source>
</evidence>
<dbReference type="AlphaFoldDB" id="A0A6P6N5Y3"/>
<keyword evidence="8" id="KW-0969">Cilium</keyword>
<gene>
    <name evidence="13" type="primary">LOC113075276</name>
</gene>
<evidence type="ECO:0000256" key="11">
    <source>
        <dbReference type="SAM" id="MobiDB-lite"/>
    </source>
</evidence>
<comment type="similarity">
    <text evidence="4">Belongs to the CEP19 family.</text>
</comment>
<feature type="compositionally biased region" description="Low complexity" evidence="11">
    <location>
        <begin position="31"/>
        <end position="46"/>
    </location>
</feature>
<evidence type="ECO:0000256" key="4">
    <source>
        <dbReference type="ARBA" id="ARBA00009371"/>
    </source>
</evidence>
<dbReference type="PANTHER" id="PTHR31539">
    <property type="entry name" value="CENTROSOMAL PROTEIN OF 19K CEP19"/>
    <property type="match status" value="1"/>
</dbReference>
<reference evidence="13" key="1">
    <citation type="submission" date="2025-08" db="UniProtKB">
        <authorList>
            <consortium name="RefSeq"/>
        </authorList>
    </citation>
    <scope>IDENTIFICATION</scope>
    <source>
        <strain evidence="13">Wakin</strain>
        <tissue evidence="13">Muscle</tissue>
    </source>
</reference>
<feature type="region of interest" description="Disordered" evidence="11">
    <location>
        <begin position="25"/>
        <end position="46"/>
    </location>
</feature>
<name>A0A6P6N5Y3_CARAU</name>
<dbReference type="GO" id="GO:0097712">
    <property type="term" value="P:vesicle targeting, trans-Golgi to periciliary membrane compartment"/>
    <property type="evidence" value="ECO:0007669"/>
    <property type="project" value="TreeGrafter"/>
</dbReference>
<dbReference type="InterPro" id="IPR029412">
    <property type="entry name" value="CEP19"/>
</dbReference>
<organism evidence="12 13">
    <name type="scientific">Carassius auratus</name>
    <name type="common">Goldfish</name>
    <dbReference type="NCBI Taxonomy" id="7957"/>
    <lineage>
        <taxon>Eukaryota</taxon>
        <taxon>Metazoa</taxon>
        <taxon>Chordata</taxon>
        <taxon>Craniata</taxon>
        <taxon>Vertebrata</taxon>
        <taxon>Euteleostomi</taxon>
        <taxon>Actinopterygii</taxon>
        <taxon>Neopterygii</taxon>
        <taxon>Teleostei</taxon>
        <taxon>Ostariophysi</taxon>
        <taxon>Cypriniformes</taxon>
        <taxon>Cyprinidae</taxon>
        <taxon>Cyprininae</taxon>
        <taxon>Carassius</taxon>
    </lineage>
</organism>
<keyword evidence="7" id="KW-0970">Cilium biogenesis/degradation</keyword>
<evidence type="ECO:0000313" key="12">
    <source>
        <dbReference type="Proteomes" id="UP000515129"/>
    </source>
</evidence>
<comment type="subcellular location">
    <subcellularLocation>
        <location evidence="2">Cytoplasm</location>
        <location evidence="2">Cytoskeleton</location>
        <location evidence="2">Cilium basal body</location>
    </subcellularLocation>
    <subcellularLocation>
        <location evidence="1">Cytoplasm</location>
        <location evidence="1">Cytoskeleton</location>
        <location evidence="1">Microtubule organizing center</location>
        <location evidence="1">Centrosome</location>
        <location evidence="1">Centriole</location>
    </subcellularLocation>
    <subcellularLocation>
        <location evidence="3">Cytoplasm</location>
        <location evidence="3">Cytoskeleton</location>
        <location evidence="3">Spindle pole</location>
    </subcellularLocation>
</comment>
<evidence type="ECO:0000256" key="9">
    <source>
        <dbReference type="ARBA" id="ARBA00023212"/>
    </source>
</evidence>
<dbReference type="GeneID" id="113075276"/>
<keyword evidence="9" id="KW-0206">Cytoskeleton</keyword>
<dbReference type="GO" id="GO:0036064">
    <property type="term" value="C:ciliary basal body"/>
    <property type="evidence" value="ECO:0007669"/>
    <property type="project" value="TreeGrafter"/>
</dbReference>
<evidence type="ECO:0000256" key="7">
    <source>
        <dbReference type="ARBA" id="ARBA00022794"/>
    </source>
</evidence>
<dbReference type="GO" id="GO:0005814">
    <property type="term" value="C:centriole"/>
    <property type="evidence" value="ECO:0007669"/>
    <property type="project" value="UniProtKB-SubCell"/>
</dbReference>
<keyword evidence="6" id="KW-0963">Cytoplasm</keyword>
<keyword evidence="10" id="KW-0966">Cell projection</keyword>
<sequence length="210" mass="24164">MVDRCSCCNPLPGLVTSLRQQGARGSVARGNSVSRRNRYNNNNNSSSNMSIVAKRCGVRFIPPSIILIYENKNTSKTRKRVIPVRNFSQYSDCSRAAERLKHHVRHSVYLESVSLAQLERLHLILRDHLKGLSLEESLAARRASDPSDEDLNKLSDEELNRRKAQMDQLFERNRKHKDDPDFVYDLEVEFPENSVRETCSWDEEPSDDGF</sequence>
<dbReference type="GO" id="GO:0005813">
    <property type="term" value="C:centrosome"/>
    <property type="evidence" value="ECO:0007669"/>
    <property type="project" value="TreeGrafter"/>
</dbReference>
<proteinExistence type="inferred from homology"/>
<dbReference type="GO" id="GO:0000922">
    <property type="term" value="C:spindle pole"/>
    <property type="evidence" value="ECO:0007669"/>
    <property type="project" value="UniProtKB-SubCell"/>
</dbReference>
<evidence type="ECO:0000256" key="8">
    <source>
        <dbReference type="ARBA" id="ARBA00023069"/>
    </source>
</evidence>
<dbReference type="PANTHER" id="PTHR31539:SF1">
    <property type="entry name" value="CENTROSOMAL PROTEIN OF 19 KDA"/>
    <property type="match status" value="1"/>
</dbReference>
<evidence type="ECO:0000256" key="10">
    <source>
        <dbReference type="ARBA" id="ARBA00023273"/>
    </source>
</evidence>
<evidence type="ECO:0000256" key="1">
    <source>
        <dbReference type="ARBA" id="ARBA00004114"/>
    </source>
</evidence>
<dbReference type="GO" id="GO:0034454">
    <property type="term" value="P:microtubule anchoring at centrosome"/>
    <property type="evidence" value="ECO:0007669"/>
    <property type="project" value="TreeGrafter"/>
</dbReference>